<dbReference type="EC" id="3.4.22.49" evidence="2"/>
<dbReference type="PANTHER" id="PTHR12792:SF0">
    <property type="entry name" value="SEPARIN"/>
    <property type="match status" value="1"/>
</dbReference>
<dbReference type="InterPro" id="IPR030397">
    <property type="entry name" value="SEPARIN_core_dom"/>
</dbReference>
<dbReference type="Pfam" id="PF03568">
    <property type="entry name" value="Separin_C"/>
    <property type="match status" value="1"/>
</dbReference>
<feature type="non-terminal residue" evidence="7">
    <location>
        <position position="969"/>
    </location>
</feature>
<feature type="compositionally biased region" description="Polar residues" evidence="5">
    <location>
        <begin position="389"/>
        <end position="401"/>
    </location>
</feature>
<dbReference type="Proteomes" id="UP001357485">
    <property type="component" value="Unassembled WGS sequence"/>
</dbReference>
<evidence type="ECO:0000256" key="2">
    <source>
        <dbReference type="ARBA" id="ARBA00012489"/>
    </source>
</evidence>
<dbReference type="InterPro" id="IPR005314">
    <property type="entry name" value="Peptidase_C50"/>
</dbReference>
<keyword evidence="4" id="KW-0159">Chromosome partition</keyword>
<dbReference type="PANTHER" id="PTHR12792">
    <property type="entry name" value="EXTRA SPINDLE POLES 1-RELATED"/>
    <property type="match status" value="1"/>
</dbReference>
<dbReference type="GO" id="GO:0016787">
    <property type="term" value="F:hydrolase activity"/>
    <property type="evidence" value="ECO:0007669"/>
    <property type="project" value="UniProtKB-KW"/>
</dbReference>
<evidence type="ECO:0000256" key="3">
    <source>
        <dbReference type="ARBA" id="ARBA00022801"/>
    </source>
</evidence>
<comment type="caution">
    <text evidence="7">The sequence shown here is derived from an EMBL/GenBank/DDBJ whole genome shotgun (WGS) entry which is preliminary data.</text>
</comment>
<accession>A0ABR0M8W0</accession>
<gene>
    <name evidence="7" type="primary">ESP1_2</name>
    <name evidence="7" type="ORF">LTR16_000539</name>
</gene>
<evidence type="ECO:0000313" key="7">
    <source>
        <dbReference type="EMBL" id="KAK5296626.1"/>
    </source>
</evidence>
<comment type="catalytic activity">
    <reaction evidence="1">
        <text>All bonds known to be hydrolyzed by this endopeptidase have arginine in P1 and an acidic residue in P4. P6 is often occupied by an acidic residue or by a hydroxy-amino-acid residue, the phosphorylation of which enhances cleavage.</text>
        <dbReference type="EC" id="3.4.22.49"/>
    </reaction>
</comment>
<feature type="region of interest" description="Disordered" evidence="5">
    <location>
        <begin position="247"/>
        <end position="278"/>
    </location>
</feature>
<evidence type="ECO:0000256" key="4">
    <source>
        <dbReference type="ARBA" id="ARBA00022829"/>
    </source>
</evidence>
<evidence type="ECO:0000259" key="6">
    <source>
        <dbReference type="PROSITE" id="PS51700"/>
    </source>
</evidence>
<proteinExistence type="predicted"/>
<organism evidence="7 8">
    <name type="scientific">Cryomyces antarcticus</name>
    <dbReference type="NCBI Taxonomy" id="329879"/>
    <lineage>
        <taxon>Eukaryota</taxon>
        <taxon>Fungi</taxon>
        <taxon>Dikarya</taxon>
        <taxon>Ascomycota</taxon>
        <taxon>Pezizomycotina</taxon>
        <taxon>Dothideomycetes</taxon>
        <taxon>Dothideomycetes incertae sedis</taxon>
        <taxon>Cryomyces</taxon>
    </lineage>
</organism>
<protein>
    <recommendedName>
        <fullName evidence="2">separase</fullName>
        <ecNumber evidence="2">3.4.22.49</ecNumber>
    </recommendedName>
</protein>
<evidence type="ECO:0000313" key="8">
    <source>
        <dbReference type="Proteomes" id="UP001357485"/>
    </source>
</evidence>
<dbReference type="PROSITE" id="PS51700">
    <property type="entry name" value="SEPARIN"/>
    <property type="match status" value="1"/>
</dbReference>
<feature type="compositionally biased region" description="Basic residues" evidence="5">
    <location>
        <begin position="256"/>
        <end position="265"/>
    </location>
</feature>
<sequence>MAGRIKFNTLLADASYIHSMLELAVGSTNDALVHARRCVKLNQRIWASIEHRAFAKQRTRGVVPTDTEVDSLTDRIANVTISSASAPTVMSMTHNSLRGAAFWSLVPSLFRGLCHLSHLFSHEGLFQDSTYYAEQAQKVADAVGATPFVVQNLAMTGEYWCRSGDREKMQECVFKGSGLKGRLEPCSTLVMFSRFQAHFHHLQRDWKKEDKAYDEAEAVLQLLSSSAFIYRLNRINSTEDDLIKQMSDPNVEDRSGRKKQTKVTKVKNPTSVVSRGVPRKPTIPVVSATRNKTIEECWGLTEIQADILRRRALTMLRRDKSTAAVELLERAESIQNGHVGAVPQKLAGFRALMTQAMKELQSDITYNVLPESTISFPSLARRKRRPSEPANTRPSFLSPPQKSRIMSPRKSGRDKSSSKEDFVSTLRKARDCISGVQSLAIQTGSTAVVHEICSVLSHTTILMSAATPLSLHPLTAALSMEYPRIHALQRELLAVQHDKRPVHREDLLKRPASTQAPSRLVHMNISQFQEDFIDIIPSSWSAVSLSLNETRDELYVARYHKGQSPFIIRLPMARHKSRDMDEEVFDFDQGKAELQEVIELSNFSTHDARDMSIKGAKSGWWAEREALDGRLHDLLINMENIWLGGFKGILSPHIRQPNLLARFSKSFENILNRNLPSRQNSKNASKRVTLDSRILELFVGLGNDKDGEIDLDESLMDLLYFVVDVLQFNGEGNAYDEVDFDAIVVETLDALRAYHEATTANTDEMPQHTILVLDKRLHAFPWESMPCMDGLSVSRVPSMGALRDRILAQRAQQQQLRQDAAKQNGFNQSMQQDDRFFLDRTSGAYILNPSGDLTATQTVLDPPLSTLPTSWSSTTGRPPTEAEIAASLSSTDIFLYFGHGSGAQYIRSRTIKNMDKCAVALLMGCSSGTVTEYGDFEPTSVPLAYLAAGSMAVAATLWDVTDKDIDRFS</sequence>
<feature type="domain" description="Peptidase C50" evidence="6">
    <location>
        <begin position="840"/>
        <end position="936"/>
    </location>
</feature>
<feature type="compositionally biased region" description="Basic and acidic residues" evidence="5">
    <location>
        <begin position="411"/>
        <end position="421"/>
    </location>
</feature>
<keyword evidence="3 7" id="KW-0378">Hydrolase</keyword>
<keyword evidence="8" id="KW-1185">Reference proteome</keyword>
<evidence type="ECO:0000256" key="5">
    <source>
        <dbReference type="SAM" id="MobiDB-lite"/>
    </source>
</evidence>
<name>A0ABR0M8W0_9PEZI</name>
<evidence type="ECO:0000256" key="1">
    <source>
        <dbReference type="ARBA" id="ARBA00000451"/>
    </source>
</evidence>
<dbReference type="EMBL" id="JAVRRA010000014">
    <property type="protein sequence ID" value="KAK5296626.1"/>
    <property type="molecule type" value="Genomic_DNA"/>
</dbReference>
<reference evidence="7 8" key="1">
    <citation type="submission" date="2023-08" db="EMBL/GenBank/DDBJ databases">
        <title>Black Yeasts Isolated from many extreme environments.</title>
        <authorList>
            <person name="Coleine C."/>
            <person name="Stajich J.E."/>
            <person name="Selbmann L."/>
        </authorList>
    </citation>
    <scope>NUCLEOTIDE SEQUENCE [LARGE SCALE GENOMIC DNA]</scope>
    <source>
        <strain evidence="7 8">CCFEE 536</strain>
    </source>
</reference>
<feature type="region of interest" description="Disordered" evidence="5">
    <location>
        <begin position="377"/>
        <end position="421"/>
    </location>
</feature>